<reference evidence="2" key="1">
    <citation type="journal article" date="2023" name="G3 (Bethesda)">
        <title>Genome assembly and association tests identify interacting loci associated with vigor, precocity, and sex in interspecific pistachio rootstocks.</title>
        <authorList>
            <person name="Palmer W."/>
            <person name="Jacygrad E."/>
            <person name="Sagayaradj S."/>
            <person name="Cavanaugh K."/>
            <person name="Han R."/>
            <person name="Bertier L."/>
            <person name="Beede B."/>
            <person name="Kafkas S."/>
            <person name="Golino D."/>
            <person name="Preece J."/>
            <person name="Michelmore R."/>
        </authorList>
    </citation>
    <scope>NUCLEOTIDE SEQUENCE [LARGE SCALE GENOMIC DNA]</scope>
</reference>
<keyword evidence="2" id="KW-1185">Reference proteome</keyword>
<protein>
    <submittedName>
        <fullName evidence="1">Uncharacterized protein</fullName>
    </submittedName>
</protein>
<proteinExistence type="predicted"/>
<name>A0ACC0XKG0_9ROSI</name>
<sequence>MNAFSVRDSGLGTYQKLEKQPEGDKGAEEKKPEKAEITEEDKV</sequence>
<dbReference type="Proteomes" id="UP001163603">
    <property type="component" value="Chromosome 12"/>
</dbReference>
<gene>
    <name evidence="1" type="ORF">Pint_09770</name>
</gene>
<accession>A0ACC0XKG0</accession>
<evidence type="ECO:0000313" key="1">
    <source>
        <dbReference type="EMBL" id="KAJ0018083.1"/>
    </source>
</evidence>
<organism evidence="1 2">
    <name type="scientific">Pistacia integerrima</name>
    <dbReference type="NCBI Taxonomy" id="434235"/>
    <lineage>
        <taxon>Eukaryota</taxon>
        <taxon>Viridiplantae</taxon>
        <taxon>Streptophyta</taxon>
        <taxon>Embryophyta</taxon>
        <taxon>Tracheophyta</taxon>
        <taxon>Spermatophyta</taxon>
        <taxon>Magnoliopsida</taxon>
        <taxon>eudicotyledons</taxon>
        <taxon>Gunneridae</taxon>
        <taxon>Pentapetalae</taxon>
        <taxon>rosids</taxon>
        <taxon>malvids</taxon>
        <taxon>Sapindales</taxon>
        <taxon>Anacardiaceae</taxon>
        <taxon>Pistacia</taxon>
    </lineage>
</organism>
<comment type="caution">
    <text evidence="1">The sequence shown here is derived from an EMBL/GenBank/DDBJ whole genome shotgun (WGS) entry which is preliminary data.</text>
</comment>
<dbReference type="EMBL" id="CM047747">
    <property type="protein sequence ID" value="KAJ0018083.1"/>
    <property type="molecule type" value="Genomic_DNA"/>
</dbReference>
<evidence type="ECO:0000313" key="2">
    <source>
        <dbReference type="Proteomes" id="UP001163603"/>
    </source>
</evidence>